<keyword evidence="1" id="KW-0472">Membrane</keyword>
<keyword evidence="1" id="KW-1133">Transmembrane helix</keyword>
<dbReference type="RefSeq" id="WP_280102265.1">
    <property type="nucleotide sequence ID" value="NZ_CP122979.1"/>
</dbReference>
<keyword evidence="1" id="KW-0812">Transmembrane</keyword>
<accession>A0ABY8LUP2</accession>
<sequence>MMQYFTNGYTIGKWILRLKVISLSTTKNKKSFFNNILKKELCFSINWIIFLFIFLIFIQPSLASKLIENKNLLKNKINEIETFNSLEKFLVGTVLSIANLNIIIEMILMLTCFSKTKISIIDLYSETRTVYLNKNQEVKKVDINLAPENLNWEIIIWQQEEEDNYEKWNQ</sequence>
<evidence type="ECO:0000313" key="2">
    <source>
        <dbReference type="EMBL" id="WGI36962.1"/>
    </source>
</evidence>
<organism evidence="2 3">
    <name type="scientific">Mesomycoplasma lagogenitalium</name>
    <dbReference type="NCBI Taxonomy" id="171286"/>
    <lineage>
        <taxon>Bacteria</taxon>
        <taxon>Bacillati</taxon>
        <taxon>Mycoplasmatota</taxon>
        <taxon>Mycoplasmoidales</taxon>
        <taxon>Metamycoplasmataceae</taxon>
        <taxon>Mesomycoplasma</taxon>
    </lineage>
</organism>
<reference evidence="2" key="1">
    <citation type="submission" date="2023-04" db="EMBL/GenBank/DDBJ databases">
        <title>Completed genome of Mycoplasma lagogenitalium type strain 12MS.</title>
        <authorList>
            <person name="Spergser J."/>
        </authorList>
    </citation>
    <scope>NUCLEOTIDE SEQUENCE</scope>
    <source>
        <strain evidence="2">12MS</strain>
    </source>
</reference>
<name>A0ABY8LUP2_9BACT</name>
<evidence type="ECO:0000256" key="1">
    <source>
        <dbReference type="SAM" id="Phobius"/>
    </source>
</evidence>
<gene>
    <name evidence="2" type="ORF">QEG99_01610</name>
</gene>
<proteinExistence type="predicted"/>
<keyword evidence="3" id="KW-1185">Reference proteome</keyword>
<dbReference type="EMBL" id="CP122979">
    <property type="protein sequence ID" value="WGI36962.1"/>
    <property type="molecule type" value="Genomic_DNA"/>
</dbReference>
<feature type="transmembrane region" description="Helical" evidence="1">
    <location>
        <begin position="89"/>
        <end position="113"/>
    </location>
</feature>
<evidence type="ECO:0000313" key="3">
    <source>
        <dbReference type="Proteomes" id="UP001179842"/>
    </source>
</evidence>
<feature type="transmembrane region" description="Helical" evidence="1">
    <location>
        <begin position="41"/>
        <end position="62"/>
    </location>
</feature>
<dbReference type="Proteomes" id="UP001179842">
    <property type="component" value="Chromosome"/>
</dbReference>
<protein>
    <submittedName>
        <fullName evidence="2">Uncharacterized protein</fullName>
    </submittedName>
</protein>